<dbReference type="VEuPathDB" id="FungiDB:H257_04789"/>
<feature type="non-terminal residue" evidence="2">
    <location>
        <position position="282"/>
    </location>
</feature>
<dbReference type="InterPro" id="IPR025898">
    <property type="entry name" value="Tc3_transposase_DNA-bd_dom"/>
</dbReference>
<dbReference type="EMBL" id="MZMZ02000280">
    <property type="protein sequence ID" value="RQM31049.1"/>
    <property type="molecule type" value="Genomic_DNA"/>
</dbReference>
<keyword evidence="3" id="KW-1185">Reference proteome</keyword>
<evidence type="ECO:0000313" key="3">
    <source>
        <dbReference type="Proteomes" id="UP000284702"/>
    </source>
</evidence>
<evidence type="ECO:0000313" key="2">
    <source>
        <dbReference type="EMBL" id="RQM31049.1"/>
    </source>
</evidence>
<protein>
    <recommendedName>
        <fullName evidence="1">Tc3 transposase DNA binding domain-containing protein</fullName>
    </recommendedName>
</protein>
<dbReference type="InterPro" id="IPR009057">
    <property type="entry name" value="Homeodomain-like_sf"/>
</dbReference>
<feature type="domain" description="Tc3 transposase DNA binding" evidence="1">
    <location>
        <begin position="195"/>
        <end position="242"/>
    </location>
</feature>
<dbReference type="Pfam" id="PF11427">
    <property type="entry name" value="HTH_Tnp_Tc3_1"/>
    <property type="match status" value="1"/>
</dbReference>
<organism evidence="2 3">
    <name type="scientific">Aphanomyces astaci</name>
    <name type="common">Crayfish plague agent</name>
    <dbReference type="NCBI Taxonomy" id="112090"/>
    <lineage>
        <taxon>Eukaryota</taxon>
        <taxon>Sar</taxon>
        <taxon>Stramenopiles</taxon>
        <taxon>Oomycota</taxon>
        <taxon>Saprolegniomycetes</taxon>
        <taxon>Saprolegniales</taxon>
        <taxon>Verrucalvaceae</taxon>
        <taxon>Aphanomyces</taxon>
    </lineage>
</organism>
<dbReference type="AlphaFoldDB" id="A0A3R7WMU1"/>
<dbReference type="Proteomes" id="UP000284702">
    <property type="component" value="Unassembled WGS sequence"/>
</dbReference>
<gene>
    <name evidence="2" type="ORF">B5M09_013764</name>
</gene>
<accession>A0A3R7WMU1</accession>
<evidence type="ECO:0000259" key="1">
    <source>
        <dbReference type="Pfam" id="PF11427"/>
    </source>
</evidence>
<comment type="caution">
    <text evidence="2">The sequence shown here is derived from an EMBL/GenBank/DDBJ whole genome shotgun (WGS) entry which is preliminary data.</text>
</comment>
<dbReference type="SUPFAM" id="SSF46689">
    <property type="entry name" value="Homeodomain-like"/>
    <property type="match status" value="1"/>
</dbReference>
<proteinExistence type="predicted"/>
<dbReference type="Gene3D" id="1.10.10.60">
    <property type="entry name" value="Homeodomain-like"/>
    <property type="match status" value="1"/>
</dbReference>
<sequence length="282" mass="32009">MSNDPSRWSTRRCRRQCAAANLGQCAHCIIEWLRGKFCSEEQKFASAVDVYTKFHGFKFERYCSLRKDVEKRESTTLSDSHLASVLLSALPDCIAHDVQVWRGARPSIPYTQLRELLPQHWHELTEKYPDFLGPKPTAHAVPVHGSGQAPETTRSSALRLSSYDGYGQTTGLSPWRSQRDMPREDRGYYAIAMPRGDLLSDDEKLEVLVLQREGHKARYIANELDRSRGCIQGFLRSPSTYGIARSPGRPSTVSPTLHRRLIRAARTGKYTASELVERHSLH</sequence>
<dbReference type="GO" id="GO:0003677">
    <property type="term" value="F:DNA binding"/>
    <property type="evidence" value="ECO:0007669"/>
    <property type="project" value="InterPro"/>
</dbReference>
<reference evidence="2" key="1">
    <citation type="submission" date="2018-07" db="EMBL/GenBank/DDBJ databases">
        <title>Annotation of Aphanomyces astaci genome assembly.</title>
        <authorList>
            <person name="Studholme D.J."/>
        </authorList>
    </citation>
    <scope>NUCLEOTIDE SEQUENCE [LARGE SCALE GENOMIC DNA]</scope>
    <source>
        <strain evidence="2">Pc</strain>
    </source>
</reference>
<name>A0A3R7WMU1_APHAT</name>